<evidence type="ECO:0000313" key="6">
    <source>
        <dbReference type="EMBL" id="CDN52001.1"/>
    </source>
</evidence>
<name>A0A068T1S1_NEOGA</name>
<keyword evidence="3 5" id="KW-0732">Signal</keyword>
<keyword evidence="6" id="KW-0614">Plasmid</keyword>
<dbReference type="Proteomes" id="UP000028181">
    <property type="component" value="Plasmid pHAMBI540a"/>
</dbReference>
<dbReference type="KEGG" id="ngg:RG540_PA13250"/>
<dbReference type="OrthoDB" id="9798191at2"/>
<sequence>MRSLWLGAATALGMIFAGPAWAETVRILTIETNTPGARDYYTNAIKAFEAANPDVKIQFDYMDDTSFKAKLPTLLQSSSRPDAFFTWTGGVFHEQAEAGVLKDISAQMDENARAQYAPAGIAAHTYKGKLYGVPLYAAGVALFYNKALLAKTNVDPKSIKTWDDFLGAVKKVKAAGITPIVLGGKDKWPIAFYYGYLATRFAGTEGIAAADRGENGGFNNPDFVKAGGAFKQLVDLEPFQPGFMDTTQNKAAGLFGDAKGAFYLMGNFFIGVQAKNSTSGKGLGDDLDFIPFPTVAGGKGDANDTFGGVNGWLITKDAAPATVKFLRFLTSKENQLEGGKLGIWLPIAKDAQASIQDARLRGIGELLARAPHHQLYLDQALGASVGAALNDAAAEIATGDIKPEEAAQKVEEAREMR</sequence>
<dbReference type="SUPFAM" id="SSF53850">
    <property type="entry name" value="Periplasmic binding protein-like II"/>
    <property type="match status" value="1"/>
</dbReference>
<dbReference type="GO" id="GO:1901982">
    <property type="term" value="F:maltose binding"/>
    <property type="evidence" value="ECO:0007669"/>
    <property type="project" value="TreeGrafter"/>
</dbReference>
<evidence type="ECO:0000313" key="7">
    <source>
        <dbReference type="Proteomes" id="UP000028181"/>
    </source>
</evidence>
<evidence type="ECO:0000256" key="4">
    <source>
        <dbReference type="ARBA" id="ARBA00022764"/>
    </source>
</evidence>
<evidence type="ECO:0000256" key="5">
    <source>
        <dbReference type="SAM" id="SignalP"/>
    </source>
</evidence>
<dbReference type="GeneID" id="24261316"/>
<evidence type="ECO:0000256" key="2">
    <source>
        <dbReference type="ARBA" id="ARBA00022448"/>
    </source>
</evidence>
<keyword evidence="6" id="KW-0449">Lipoprotein</keyword>
<feature type="chain" id="PRO_5001653576" evidence="5">
    <location>
        <begin position="23"/>
        <end position="417"/>
    </location>
</feature>
<dbReference type="Gene3D" id="3.40.190.10">
    <property type="entry name" value="Periplasmic binding protein-like II"/>
    <property type="match status" value="2"/>
</dbReference>
<dbReference type="PATRIC" id="fig|1028800.3.peg.5970"/>
<dbReference type="eggNOG" id="COG1653">
    <property type="taxonomic scope" value="Bacteria"/>
</dbReference>
<evidence type="ECO:0000256" key="1">
    <source>
        <dbReference type="ARBA" id="ARBA00008520"/>
    </source>
</evidence>
<dbReference type="PANTHER" id="PTHR30061:SF50">
    <property type="entry name" value="MALTOSE_MALTODEXTRIN-BINDING PERIPLASMIC PROTEIN"/>
    <property type="match status" value="1"/>
</dbReference>
<gene>
    <name evidence="6" type="ORF">RG540_PA13250</name>
</gene>
<dbReference type="AlphaFoldDB" id="A0A068T1S1"/>
<dbReference type="GO" id="GO:0015768">
    <property type="term" value="P:maltose transport"/>
    <property type="evidence" value="ECO:0007669"/>
    <property type="project" value="TreeGrafter"/>
</dbReference>
<comment type="similarity">
    <text evidence="1">Belongs to the bacterial solute-binding protein 1 family.</text>
</comment>
<keyword evidence="4" id="KW-0574">Periplasm</keyword>
<geneLocation type="plasmid" evidence="7">
    <name>II</name>
</geneLocation>
<feature type="signal peptide" evidence="5">
    <location>
        <begin position="1"/>
        <end position="22"/>
    </location>
</feature>
<evidence type="ECO:0000256" key="3">
    <source>
        <dbReference type="ARBA" id="ARBA00022729"/>
    </source>
</evidence>
<dbReference type="InterPro" id="IPR006059">
    <property type="entry name" value="SBP"/>
</dbReference>
<keyword evidence="2" id="KW-0813">Transport</keyword>
<organism evidence="6 7">
    <name type="scientific">Neorhizobium galegae bv. orientalis str. HAMBI 540</name>
    <dbReference type="NCBI Taxonomy" id="1028800"/>
    <lineage>
        <taxon>Bacteria</taxon>
        <taxon>Pseudomonadati</taxon>
        <taxon>Pseudomonadota</taxon>
        <taxon>Alphaproteobacteria</taxon>
        <taxon>Hyphomicrobiales</taxon>
        <taxon>Rhizobiaceae</taxon>
        <taxon>Rhizobium/Agrobacterium group</taxon>
        <taxon>Neorhizobium</taxon>
    </lineage>
</organism>
<dbReference type="EMBL" id="HG938354">
    <property type="protein sequence ID" value="CDN52001.1"/>
    <property type="molecule type" value="Genomic_DNA"/>
</dbReference>
<dbReference type="GO" id="GO:0042956">
    <property type="term" value="P:maltodextrin transmembrane transport"/>
    <property type="evidence" value="ECO:0007669"/>
    <property type="project" value="TreeGrafter"/>
</dbReference>
<dbReference type="HOGENOM" id="CLU_031285_12_0_5"/>
<dbReference type="GO" id="GO:0055052">
    <property type="term" value="C:ATP-binding cassette (ABC) transporter complex, substrate-binding subunit-containing"/>
    <property type="evidence" value="ECO:0007669"/>
    <property type="project" value="TreeGrafter"/>
</dbReference>
<keyword evidence="7" id="KW-1185">Reference proteome</keyword>
<dbReference type="PANTHER" id="PTHR30061">
    <property type="entry name" value="MALTOSE-BINDING PERIPLASMIC PROTEIN"/>
    <property type="match status" value="1"/>
</dbReference>
<protein>
    <submittedName>
        <fullName evidence="6">Putative fructose amino acid-binding lipoprotein</fullName>
    </submittedName>
</protein>
<dbReference type="RefSeq" id="WP_046601469.1">
    <property type="nucleotide sequence ID" value="NZ_HG938354.1"/>
</dbReference>
<dbReference type="Pfam" id="PF01547">
    <property type="entry name" value="SBP_bac_1"/>
    <property type="match status" value="1"/>
</dbReference>
<reference evidence="7" key="1">
    <citation type="journal article" date="2014" name="BMC Genomics">
        <title>Genome sequencing of two Neorhizobium galegae strains reveals a noeT gene responsible for the unusual acetylation of the nodulation factors.</title>
        <authorList>
            <person name="Osterman J."/>
            <person name="Marsh J."/>
            <person name="Laine P.K."/>
            <person name="Zeng Z."/>
            <person name="Alatalo E."/>
            <person name="Sullivan J.T."/>
            <person name="Young J.P."/>
            <person name="Thomas-Oates J."/>
            <person name="Paulin L."/>
            <person name="Lindstrom K."/>
        </authorList>
    </citation>
    <scope>NUCLEOTIDE SEQUENCE [LARGE SCALE GENOMIC DNA]</scope>
    <source>
        <strain evidence="7">HAMBI 540</strain>
    </source>
</reference>
<accession>A0A068T1S1</accession>
<proteinExistence type="inferred from homology"/>